<dbReference type="InterPro" id="IPR006660">
    <property type="entry name" value="Arsenate_reductase-like"/>
</dbReference>
<evidence type="ECO:0000313" key="9">
    <source>
        <dbReference type="Proteomes" id="UP000542125"/>
    </source>
</evidence>
<evidence type="ECO:0000256" key="2">
    <source>
        <dbReference type="ARBA" id="ARBA00022849"/>
    </source>
</evidence>
<dbReference type="NCBIfam" id="TIGR00014">
    <property type="entry name" value="arsC"/>
    <property type="match status" value="1"/>
</dbReference>
<dbReference type="Pfam" id="PF03960">
    <property type="entry name" value="ArsC"/>
    <property type="match status" value="1"/>
</dbReference>
<evidence type="ECO:0000256" key="3">
    <source>
        <dbReference type="ARBA" id="ARBA00023002"/>
    </source>
</evidence>
<comment type="similarity">
    <text evidence="1 6 7">Belongs to the ArsC family.</text>
</comment>
<dbReference type="SUPFAM" id="SSF52833">
    <property type="entry name" value="Thioredoxin-like"/>
    <property type="match status" value="1"/>
</dbReference>
<comment type="catalytic activity">
    <reaction evidence="7">
        <text>[glutaredoxin]-dithiol + arsenate + glutathione + H(+) = glutathionyl-S-S-[glutaredoxin] + arsenite + H2O</text>
        <dbReference type="Rhea" id="RHEA:22016"/>
        <dbReference type="Rhea" id="RHEA-COMP:10729"/>
        <dbReference type="Rhea" id="RHEA-COMP:17668"/>
        <dbReference type="ChEBI" id="CHEBI:15377"/>
        <dbReference type="ChEBI" id="CHEBI:15378"/>
        <dbReference type="ChEBI" id="CHEBI:29242"/>
        <dbReference type="ChEBI" id="CHEBI:29950"/>
        <dbReference type="ChEBI" id="CHEBI:48597"/>
        <dbReference type="ChEBI" id="CHEBI:57925"/>
        <dbReference type="ChEBI" id="CHEBI:146199"/>
        <dbReference type="EC" id="1.20.4.1"/>
    </reaction>
</comment>
<dbReference type="EMBL" id="JACBYR010000003">
    <property type="protein sequence ID" value="NYE85975.1"/>
    <property type="molecule type" value="Genomic_DNA"/>
</dbReference>
<organism evidence="8 9">
    <name type="scientific">Pigmentiphaga litoralis</name>
    <dbReference type="NCBI Taxonomy" id="516702"/>
    <lineage>
        <taxon>Bacteria</taxon>
        <taxon>Pseudomonadati</taxon>
        <taxon>Pseudomonadota</taxon>
        <taxon>Betaproteobacteria</taxon>
        <taxon>Burkholderiales</taxon>
        <taxon>Alcaligenaceae</taxon>
        <taxon>Pigmentiphaga</taxon>
    </lineage>
</organism>
<evidence type="ECO:0000256" key="1">
    <source>
        <dbReference type="ARBA" id="ARBA00007198"/>
    </source>
</evidence>
<dbReference type="GO" id="GO:0008794">
    <property type="term" value="F:arsenate reductase (glutaredoxin) activity"/>
    <property type="evidence" value="ECO:0007669"/>
    <property type="project" value="UniProtKB-UniRule"/>
</dbReference>
<dbReference type="InterPro" id="IPR036249">
    <property type="entry name" value="Thioredoxin-like_sf"/>
</dbReference>
<keyword evidence="9" id="KW-1185">Reference proteome</keyword>
<evidence type="ECO:0000256" key="5">
    <source>
        <dbReference type="ARBA" id="ARBA00039879"/>
    </source>
</evidence>
<evidence type="ECO:0000313" key="8">
    <source>
        <dbReference type="EMBL" id="NYE85975.1"/>
    </source>
</evidence>
<proteinExistence type="inferred from homology"/>
<evidence type="ECO:0000256" key="7">
    <source>
        <dbReference type="RuleBase" id="RU362029"/>
    </source>
</evidence>
<dbReference type="AlphaFoldDB" id="A0A7Y9IZY6"/>
<dbReference type="RefSeq" id="WP_179590558.1">
    <property type="nucleotide sequence ID" value="NZ_JACBYR010000003.1"/>
</dbReference>
<gene>
    <name evidence="8" type="ORF">FHW18_005294</name>
</gene>
<dbReference type="EC" id="1.20.4.1" evidence="4 7"/>
<protein>
    <recommendedName>
        <fullName evidence="5 7">Arsenate reductase</fullName>
        <ecNumber evidence="4 7">1.20.4.1</ecNumber>
    </recommendedName>
</protein>
<comment type="caution">
    <text evidence="8">The sequence shown here is derived from an EMBL/GenBank/DDBJ whole genome shotgun (WGS) entry which is preliminary data.</text>
</comment>
<evidence type="ECO:0000256" key="4">
    <source>
        <dbReference type="ARBA" id="ARBA00038969"/>
    </source>
</evidence>
<dbReference type="InterPro" id="IPR006659">
    <property type="entry name" value="Arsenate_reductase"/>
</dbReference>
<keyword evidence="2" id="KW-0059">Arsenical resistance</keyword>
<accession>A0A7Y9IZY6</accession>
<dbReference type="GO" id="GO:0046685">
    <property type="term" value="P:response to arsenic-containing substance"/>
    <property type="evidence" value="ECO:0007669"/>
    <property type="project" value="UniProtKB-KW"/>
</dbReference>
<dbReference type="PANTHER" id="PTHR30041:SF5">
    <property type="entry name" value="ARSENATE REDUCTASE-RELATED"/>
    <property type="match status" value="1"/>
</dbReference>
<dbReference type="Gene3D" id="3.40.30.10">
    <property type="entry name" value="Glutaredoxin"/>
    <property type="match status" value="1"/>
</dbReference>
<dbReference type="PANTHER" id="PTHR30041">
    <property type="entry name" value="ARSENATE REDUCTASE"/>
    <property type="match status" value="1"/>
</dbReference>
<reference evidence="8 9" key="1">
    <citation type="submission" date="2020-07" db="EMBL/GenBank/DDBJ databases">
        <title>Genomic Encyclopedia of Type Strains, Phase IV (KMG-V): Genome sequencing to study the core and pangenomes of soil and plant-associated prokaryotes.</title>
        <authorList>
            <person name="Whitman W."/>
        </authorList>
    </citation>
    <scope>NUCLEOTIDE SEQUENCE [LARGE SCALE GENOMIC DNA]</scope>
    <source>
        <strain evidence="8 9">SAS40</strain>
    </source>
</reference>
<keyword evidence="3 7" id="KW-0560">Oxidoreductase</keyword>
<dbReference type="PROSITE" id="PS51353">
    <property type="entry name" value="ARSC"/>
    <property type="match status" value="1"/>
</dbReference>
<evidence type="ECO:0000256" key="6">
    <source>
        <dbReference type="PROSITE-ProRule" id="PRU01282"/>
    </source>
</evidence>
<dbReference type="CDD" id="cd03034">
    <property type="entry name" value="ArsC_ArsC"/>
    <property type="match status" value="1"/>
</dbReference>
<name>A0A7Y9IZY6_9BURK</name>
<dbReference type="Proteomes" id="UP000542125">
    <property type="component" value="Unassembled WGS sequence"/>
</dbReference>
<sequence length="130" mass="14315">MQPTIYHNPACGTSRATLALLESLGYEPTVIEYLKTPPSRDTLAGLARQAGVDVRDLVRQKESLYVEMGLNDPAVTDEQLLDAMVDNPILINRPIVSTKLGVRLCRPSELVREILPPPEETPVNTIHTEG</sequence>